<protein>
    <recommendedName>
        <fullName evidence="17">Nucleoporin protein Ndc1-Nup</fullName>
    </recommendedName>
</protein>
<keyword evidence="6" id="KW-0509">mRNA transport</keyword>
<keyword evidence="16" id="KW-1185">Reference proteome</keyword>
<evidence type="ECO:0000256" key="13">
    <source>
        <dbReference type="SAM" id="MobiDB-lite"/>
    </source>
</evidence>
<evidence type="ECO:0000256" key="3">
    <source>
        <dbReference type="ARBA" id="ARBA00005760"/>
    </source>
</evidence>
<dbReference type="GO" id="GO:0030674">
    <property type="term" value="F:protein-macromolecule adaptor activity"/>
    <property type="evidence" value="ECO:0007669"/>
    <property type="project" value="TreeGrafter"/>
</dbReference>
<keyword evidence="4" id="KW-0813">Transport</keyword>
<keyword evidence="5 14" id="KW-0812">Transmembrane</keyword>
<evidence type="ECO:0000256" key="14">
    <source>
        <dbReference type="SAM" id="Phobius"/>
    </source>
</evidence>
<dbReference type="GO" id="GO:0070762">
    <property type="term" value="C:nuclear pore transmembrane ring"/>
    <property type="evidence" value="ECO:0007669"/>
    <property type="project" value="TreeGrafter"/>
</dbReference>
<comment type="similarity">
    <text evidence="3">Belongs to the NDC1 family.</text>
</comment>
<keyword evidence="12" id="KW-0539">Nucleus</keyword>
<evidence type="ECO:0000256" key="6">
    <source>
        <dbReference type="ARBA" id="ARBA00022816"/>
    </source>
</evidence>
<dbReference type="GO" id="GO:0031965">
    <property type="term" value="C:nuclear membrane"/>
    <property type="evidence" value="ECO:0007669"/>
    <property type="project" value="UniProtKB-SubCell"/>
</dbReference>
<keyword evidence="10" id="KW-0906">Nuclear pore complex</keyword>
<comment type="caution">
    <text evidence="15">The sequence shown here is derived from an EMBL/GenBank/DDBJ whole genome shotgun (WGS) entry which is preliminary data.</text>
</comment>
<evidence type="ECO:0000256" key="2">
    <source>
        <dbReference type="ARBA" id="ARBA00004567"/>
    </source>
</evidence>
<dbReference type="GO" id="GO:0006999">
    <property type="term" value="P:nuclear pore organization"/>
    <property type="evidence" value="ECO:0007669"/>
    <property type="project" value="TreeGrafter"/>
</dbReference>
<evidence type="ECO:0000256" key="11">
    <source>
        <dbReference type="ARBA" id="ARBA00023136"/>
    </source>
</evidence>
<reference evidence="15 16" key="1">
    <citation type="submission" date="2017-05" db="EMBL/GenBank/DDBJ databases">
        <title>The Genome Sequence of Tsuchiyaea wingfieldii DSM 27421.</title>
        <authorList>
            <person name="Cuomo C."/>
            <person name="Passer A."/>
            <person name="Billmyre B."/>
            <person name="Heitman J."/>
        </authorList>
    </citation>
    <scope>NUCLEOTIDE SEQUENCE [LARGE SCALE GENOMIC DNA]</scope>
    <source>
        <strain evidence="15 16">DSM 27421</strain>
    </source>
</reference>
<feature type="transmembrane region" description="Helical" evidence="14">
    <location>
        <begin position="77"/>
        <end position="94"/>
    </location>
</feature>
<dbReference type="InterPro" id="IPR019049">
    <property type="entry name" value="Nucleoporin_prot_Ndc1/Nup"/>
</dbReference>
<evidence type="ECO:0000256" key="9">
    <source>
        <dbReference type="ARBA" id="ARBA00023010"/>
    </source>
</evidence>
<dbReference type="GO" id="GO:0070631">
    <property type="term" value="P:spindle pole body localization"/>
    <property type="evidence" value="ECO:0007669"/>
    <property type="project" value="TreeGrafter"/>
</dbReference>
<evidence type="ECO:0000256" key="8">
    <source>
        <dbReference type="ARBA" id="ARBA00022989"/>
    </source>
</evidence>
<dbReference type="PANTHER" id="PTHR13269">
    <property type="entry name" value="NUCLEOPORIN NDC1"/>
    <property type="match status" value="1"/>
</dbReference>
<dbReference type="EMBL" id="NIDF01000081">
    <property type="protein sequence ID" value="TYJ53657.1"/>
    <property type="molecule type" value="Genomic_DNA"/>
</dbReference>
<dbReference type="PANTHER" id="PTHR13269:SF6">
    <property type="entry name" value="NUCLEOPORIN NDC1"/>
    <property type="match status" value="1"/>
</dbReference>
<evidence type="ECO:0000313" key="15">
    <source>
        <dbReference type="EMBL" id="TYJ53657.1"/>
    </source>
</evidence>
<feature type="transmembrane region" description="Helical" evidence="14">
    <location>
        <begin position="52"/>
        <end position="71"/>
    </location>
</feature>
<organism evidence="15 16">
    <name type="scientific">Cryptococcus floricola</name>
    <dbReference type="NCBI Taxonomy" id="2591691"/>
    <lineage>
        <taxon>Eukaryota</taxon>
        <taxon>Fungi</taxon>
        <taxon>Dikarya</taxon>
        <taxon>Basidiomycota</taxon>
        <taxon>Agaricomycotina</taxon>
        <taxon>Tremellomycetes</taxon>
        <taxon>Tremellales</taxon>
        <taxon>Cryptococcaceae</taxon>
        <taxon>Cryptococcus</taxon>
    </lineage>
</organism>
<keyword evidence="9" id="KW-0811">Translocation</keyword>
<keyword evidence="11 14" id="KW-0472">Membrane</keyword>
<dbReference type="GO" id="GO:0005816">
    <property type="term" value="C:spindle pole body"/>
    <property type="evidence" value="ECO:0007669"/>
    <property type="project" value="TreeGrafter"/>
</dbReference>
<evidence type="ECO:0000313" key="16">
    <source>
        <dbReference type="Proteomes" id="UP000322245"/>
    </source>
</evidence>
<evidence type="ECO:0000256" key="4">
    <source>
        <dbReference type="ARBA" id="ARBA00022448"/>
    </source>
</evidence>
<feature type="region of interest" description="Disordered" evidence="13">
    <location>
        <begin position="389"/>
        <end position="408"/>
    </location>
</feature>
<comment type="subcellular location">
    <subcellularLocation>
        <location evidence="1">Nucleus membrane</location>
        <topology evidence="1">Multi-pass membrane protein</topology>
    </subcellularLocation>
    <subcellularLocation>
        <location evidence="2">Nucleus</location>
        <location evidence="2">Nuclear pore complex</location>
    </subcellularLocation>
</comment>
<dbReference type="Pfam" id="PF09531">
    <property type="entry name" value="Ndc1_Nup"/>
    <property type="match status" value="1"/>
</dbReference>
<name>A0A5D3AQ25_9TREE</name>
<evidence type="ECO:0000256" key="10">
    <source>
        <dbReference type="ARBA" id="ARBA00023132"/>
    </source>
</evidence>
<dbReference type="Proteomes" id="UP000322245">
    <property type="component" value="Unassembled WGS sequence"/>
</dbReference>
<evidence type="ECO:0000256" key="7">
    <source>
        <dbReference type="ARBA" id="ARBA00022927"/>
    </source>
</evidence>
<proteinExistence type="inferred from homology"/>
<dbReference type="AlphaFoldDB" id="A0A5D3AQ25"/>
<evidence type="ECO:0000256" key="5">
    <source>
        <dbReference type="ARBA" id="ARBA00022692"/>
    </source>
</evidence>
<keyword evidence="7" id="KW-0653">Protein transport</keyword>
<dbReference type="GO" id="GO:0015031">
    <property type="term" value="P:protein transport"/>
    <property type="evidence" value="ECO:0007669"/>
    <property type="project" value="UniProtKB-KW"/>
</dbReference>
<feature type="compositionally biased region" description="Polar residues" evidence="13">
    <location>
        <begin position="389"/>
        <end position="407"/>
    </location>
</feature>
<feature type="transmembrane region" description="Helical" evidence="14">
    <location>
        <begin position="221"/>
        <end position="240"/>
    </location>
</feature>
<dbReference type="GO" id="GO:0051028">
    <property type="term" value="P:mRNA transport"/>
    <property type="evidence" value="ECO:0007669"/>
    <property type="project" value="UniProtKB-KW"/>
</dbReference>
<evidence type="ECO:0000256" key="12">
    <source>
        <dbReference type="ARBA" id="ARBA00023242"/>
    </source>
</evidence>
<keyword evidence="8 14" id="KW-1133">Transmembrane helix</keyword>
<evidence type="ECO:0008006" key="17">
    <source>
        <dbReference type="Google" id="ProtNLM"/>
    </source>
</evidence>
<sequence>MSALQPRPLAARAAAAPAPITTNIASTPLQKIERQYTTFLAKRYMSAYLGRVALWTVLVLAGASVCVTGSASSGLYALIYAIPTFISLAIILKIRKSFITEPYRPAPRTSLVRLFLSCFWNPRAITLLAAYYVFGLTVSNAWLSLLGRSNWAFFAPTIRHPWQLNEHRVILVFSNACLLTTIAARDILGDKLKPTWPTERKPLGKAVQAALLSEVWTSTRIGFTFSWSVIAPFVYCWLGIRTFVWQWANWRILASTVRPFVGNFARQTSKTPSPWSLLGPMLVLNFVALVILQFPVKALMAYTTQPLHFDQFYRKSPLSQDQYLITALKSKDKYYLQFTLMELLRIAHIPASRKALFDNISKSPIPVLALWEELLLHFGTVHHTLITRGSTSRPLTPAQPSTPSSAQAIPIKQGDIFRPQPKAKSSSFNLKAAFDGPIRPSAPPPAVADNISKVGDLAKKRIGEAQGMALGRIEATGVGASFVGEARVARRDVHEWAGREWARRSVRIVLGDAVIVQRVIDSEYLPNVGLFAEIIVIRLVMVLLAGASIQEDTYGNVQQVLPSTLEAIVRFRDAVKLFELELVGKARVLGPAQESGLEEIKESLGEIVNYCEDSVRKVAADFGQSLGAFRFPPVVAHSLGEICKPSI</sequence>
<feature type="transmembrane region" description="Helical" evidence="14">
    <location>
        <begin position="277"/>
        <end position="296"/>
    </location>
</feature>
<evidence type="ECO:0000256" key="1">
    <source>
        <dbReference type="ARBA" id="ARBA00004232"/>
    </source>
</evidence>
<gene>
    <name evidence="15" type="ORF">B9479_005683</name>
</gene>
<accession>A0A5D3AQ25</accession>